<dbReference type="InterPro" id="IPR032631">
    <property type="entry name" value="P-type_ATPase_N"/>
</dbReference>
<evidence type="ECO:0000256" key="12">
    <source>
        <dbReference type="ARBA" id="ARBA00023136"/>
    </source>
</evidence>
<evidence type="ECO:0000256" key="9">
    <source>
        <dbReference type="ARBA" id="ARBA00022842"/>
    </source>
</evidence>
<keyword evidence="7" id="KW-0256">Endoplasmic reticulum</keyword>
<feature type="signal peptide" evidence="20">
    <location>
        <begin position="1"/>
        <end position="19"/>
    </location>
</feature>
<gene>
    <name evidence="23" type="ORF">PODLI_1B027059</name>
</gene>
<feature type="binding site" evidence="16">
    <location>
        <position position="1029"/>
    </location>
    <ligand>
        <name>ATP</name>
        <dbReference type="ChEBI" id="CHEBI:30616"/>
    </ligand>
</feature>
<dbReference type="PROSITE" id="PS00154">
    <property type="entry name" value="ATPASE_E1_E2"/>
    <property type="match status" value="1"/>
</dbReference>
<comment type="similarity">
    <text evidence="3 18">Belongs to the cation transport ATPase (P-type) (TC 3.A.3) family. Type IV subfamily.</text>
</comment>
<feature type="binding site" evidence="17">
    <location>
        <position position="1059"/>
    </location>
    <ligand>
        <name>Mg(2+)</name>
        <dbReference type="ChEBI" id="CHEBI:18420"/>
    </ligand>
</feature>
<feature type="binding site" evidence="16">
    <location>
        <position position="1059"/>
    </location>
    <ligand>
        <name>ATP</name>
        <dbReference type="ChEBI" id="CHEBI:30616"/>
    </ligand>
</feature>
<dbReference type="InterPro" id="IPR023214">
    <property type="entry name" value="HAD_sf"/>
</dbReference>
<feature type="transmembrane region" description="Helical" evidence="18">
    <location>
        <begin position="1113"/>
        <end position="1132"/>
    </location>
</feature>
<evidence type="ECO:0000256" key="13">
    <source>
        <dbReference type="ARBA" id="ARBA00034036"/>
    </source>
</evidence>
<dbReference type="InterPro" id="IPR036412">
    <property type="entry name" value="HAD-like_sf"/>
</dbReference>
<dbReference type="SFLD" id="SFLDF00027">
    <property type="entry name" value="p-type_atpase"/>
    <property type="match status" value="1"/>
</dbReference>
<dbReference type="PRINTS" id="PR00119">
    <property type="entry name" value="CATATPASE"/>
</dbReference>
<evidence type="ECO:0000256" key="7">
    <source>
        <dbReference type="ARBA" id="ARBA00022824"/>
    </source>
</evidence>
<evidence type="ECO:0000256" key="8">
    <source>
        <dbReference type="ARBA" id="ARBA00022840"/>
    </source>
</evidence>
<feature type="transmembrane region" description="Helical" evidence="18">
    <location>
        <begin position="1144"/>
        <end position="1165"/>
    </location>
</feature>
<evidence type="ECO:0000256" key="18">
    <source>
        <dbReference type="RuleBase" id="RU362033"/>
    </source>
</evidence>
<dbReference type="SUPFAM" id="SSF81653">
    <property type="entry name" value="Calcium ATPase, transduction domain A"/>
    <property type="match status" value="1"/>
</dbReference>
<evidence type="ECO:0000256" key="11">
    <source>
        <dbReference type="ARBA" id="ARBA00022989"/>
    </source>
</evidence>
<accession>A0AA35KUG0</accession>
<sequence>MKIMLLCFGAVWIQNSCQATGYKERRISWTRLGFHENMEESLQWARCKWQRMVSSEGNDDVTFQQPAKTISKHRIVIPCLGHFKEEYEKVSHLYQNNRIRTTKYRLWNFVPKNIFEQFHRAANLYFLFIVLLNWVPVVEAFRKEITMIPLIVVLTIIAVKDGVEDYAKYQLDKKINNIVTQVYCRNKKAYVEKFWKDVKVGDFIRLLCNEEIPADMVLIYTSDGDGICHIETSSLDGETNLKQRQVVRGFGEQETEVDPENFASRIECEAPNNDLTRFRGFMEHPDNERVGLSKDNLLMRGCTIRNTTVVVGIVVYAGHETKAMLNNTGLRYKRSKLEKSVNKDIIWCVLLLVVMCSIGAVGHGFWLGAHPDPPLYSSGKQIAPAMGAFFMFWTMIILLQVLIPISLYVSIEFVKLGQIYFIRNDLDLYHEPTDTGIRCGSLNIAEDLGQIEYVFSDKTGTLTENKMVFRRCSIAGMEYGHEENAKRLESYLDYDDEEDEEGIRTSYSSLKRPSRFSTCKSGYFQSTKSLSRLFSSTSALRTSISRTTQMAFSSPIETDVVPDELLERKLRRITFKSYTISETVGLTPEIVYIAEFFIALSICNTVVVSTPDQPQRKRRWTPKNRVPTSHFMDLKQIFHKLSARKISPTSARSSGITESESESLRSQKLSIFRVKFPSSLSNQSSSSGSPTSSILSGHDQTETSSRSKELAPGTGAGSSPEGDLFYEAESPDEAALVYAARAYQCRLQSRSPELVTVHLEPLGLLTFQLLHILPFDSVRKRMSIVVRHPILNHIVVYTKGADSVMMDLLEKDPTGIKKIDAQMQRIKERTQMHLDDYAAQGLRTLCVAMKVLTDEEYNEWLKGYYAAEHNIECRDDLLLESMQKLENKLTLLGATGIEDRLQEGVPETIEALRKAGIKIWMLTGDKSETAINIAHSCRLLAPSDFIFILQSDRLDSCSLKMDKILEDIKWKESYEANHLRIPTSSVAQIPHFTAALVIDGATLEFALHDSVASKFLQLTTRVRAVICCRATPLQKSRVVEKIRKELKVMTLAVGDGANDVSMIQVADVGIGIAGQEGMQAVLASDFALSQFRHLSKLLFVHGHWCYTRLANMILYFFYKNLAYVNLLFWFQFFCGFSGTPMTDYWSLIFFNLLFTSVPPVIYGVLDKDVSAEVLLHLPELYKASQRNEPYLFTTFIMNLLDAFYQSLVCFFIPYWTYSGSDIDLYSFGSPINTSMFFTILLHLVIESKSLNVAHFSVLAGSVFLFFSIIGTFGATCILCNPPANPYWIIQKHLSTPRFYLVCILATILALLPRYLFRVIQATAFPTPLLKAKNLEGRVLTGRKSLLRSASVAPS</sequence>
<dbReference type="GO" id="GO:0005524">
    <property type="term" value="F:ATP binding"/>
    <property type="evidence" value="ECO:0007669"/>
    <property type="project" value="UniProtKB-UniRule"/>
</dbReference>
<comment type="catalytic activity">
    <reaction evidence="13 18">
        <text>ATP + H2O + phospholipidSide 1 = ADP + phosphate + phospholipidSide 2.</text>
        <dbReference type="EC" id="7.6.2.1"/>
    </reaction>
</comment>
<feature type="binding site" evidence="16">
    <location>
        <position position="924"/>
    </location>
    <ligand>
        <name>ATP</name>
        <dbReference type="ChEBI" id="CHEBI:30616"/>
    </ligand>
</feature>
<dbReference type="GO" id="GO:0140327">
    <property type="term" value="F:flippase activity"/>
    <property type="evidence" value="ECO:0007669"/>
    <property type="project" value="UniProtKB-ARBA"/>
</dbReference>
<dbReference type="PANTHER" id="PTHR24092">
    <property type="entry name" value="PROBABLE PHOSPHOLIPID-TRANSPORTING ATPASE"/>
    <property type="match status" value="1"/>
</dbReference>
<dbReference type="Gene3D" id="3.40.50.1000">
    <property type="entry name" value="HAD superfamily/HAD-like"/>
    <property type="match status" value="1"/>
</dbReference>
<evidence type="ECO:0000259" key="21">
    <source>
        <dbReference type="Pfam" id="PF16209"/>
    </source>
</evidence>
<feature type="compositionally biased region" description="Low complexity" evidence="19">
    <location>
        <begin position="679"/>
        <end position="696"/>
    </location>
</feature>
<dbReference type="GO" id="GO:0000287">
    <property type="term" value="F:magnesium ion binding"/>
    <property type="evidence" value="ECO:0007669"/>
    <property type="project" value="UniProtKB-UniRule"/>
</dbReference>
<feature type="binding site" evidence="16">
    <location>
        <position position="458"/>
    </location>
    <ligand>
        <name>ATP</name>
        <dbReference type="ChEBI" id="CHEBI:30616"/>
    </ligand>
</feature>
<feature type="binding site" evidence="16">
    <location>
        <position position="843"/>
    </location>
    <ligand>
        <name>ATP</name>
        <dbReference type="ChEBI" id="CHEBI:30616"/>
    </ligand>
</feature>
<dbReference type="Proteomes" id="UP001178461">
    <property type="component" value="Chromosome 9"/>
</dbReference>
<evidence type="ECO:0000256" key="16">
    <source>
        <dbReference type="PIRSR" id="PIRSR606539-2"/>
    </source>
</evidence>
<keyword evidence="20" id="KW-0732">Signal</keyword>
<evidence type="ECO:0000256" key="17">
    <source>
        <dbReference type="PIRSR" id="PIRSR606539-3"/>
    </source>
</evidence>
<dbReference type="EC" id="7.6.2.1" evidence="18"/>
<feature type="binding site" evidence="16">
    <location>
        <position position="457"/>
    </location>
    <ligand>
        <name>ATP</name>
        <dbReference type="ChEBI" id="CHEBI:30616"/>
    </ligand>
</feature>
<evidence type="ECO:0000256" key="6">
    <source>
        <dbReference type="ARBA" id="ARBA00022741"/>
    </source>
</evidence>
<organism evidence="23 24">
    <name type="scientific">Podarcis lilfordi</name>
    <name type="common">Lilford's wall lizard</name>
    <dbReference type="NCBI Taxonomy" id="74358"/>
    <lineage>
        <taxon>Eukaryota</taxon>
        <taxon>Metazoa</taxon>
        <taxon>Chordata</taxon>
        <taxon>Craniata</taxon>
        <taxon>Vertebrata</taxon>
        <taxon>Euteleostomi</taxon>
        <taxon>Lepidosauria</taxon>
        <taxon>Squamata</taxon>
        <taxon>Bifurcata</taxon>
        <taxon>Unidentata</taxon>
        <taxon>Episquamata</taxon>
        <taxon>Laterata</taxon>
        <taxon>Lacertibaenia</taxon>
        <taxon>Lacertidae</taxon>
        <taxon>Podarcis</taxon>
    </lineage>
</organism>
<dbReference type="GO" id="GO:0005886">
    <property type="term" value="C:plasma membrane"/>
    <property type="evidence" value="ECO:0007669"/>
    <property type="project" value="TreeGrafter"/>
</dbReference>
<keyword evidence="9 17" id="KW-0460">Magnesium</keyword>
<feature type="transmembrane region" description="Helical" evidence="18">
    <location>
        <begin position="1190"/>
        <end position="1215"/>
    </location>
</feature>
<dbReference type="InterPro" id="IPR006539">
    <property type="entry name" value="P-type_ATPase_IV"/>
</dbReference>
<reference evidence="23" key="1">
    <citation type="submission" date="2022-12" db="EMBL/GenBank/DDBJ databases">
        <authorList>
            <person name="Alioto T."/>
            <person name="Alioto T."/>
            <person name="Gomez Garrido J."/>
        </authorList>
    </citation>
    <scope>NUCLEOTIDE SEQUENCE</scope>
</reference>
<dbReference type="FunFam" id="2.70.150.10:FF:000022">
    <property type="entry name" value="Phospholipid-transporting ATPase"/>
    <property type="match status" value="1"/>
</dbReference>
<dbReference type="GO" id="GO:0016887">
    <property type="term" value="F:ATP hydrolysis activity"/>
    <property type="evidence" value="ECO:0007669"/>
    <property type="project" value="InterPro"/>
</dbReference>
<feature type="transmembrane region" description="Helical" evidence="18">
    <location>
        <begin position="1298"/>
        <end position="1316"/>
    </location>
</feature>
<evidence type="ECO:0000313" key="24">
    <source>
        <dbReference type="Proteomes" id="UP001178461"/>
    </source>
</evidence>
<dbReference type="InterPro" id="IPR008250">
    <property type="entry name" value="ATPase_P-typ_transduc_dom_A_sf"/>
</dbReference>
<feature type="binding site" evidence="16">
    <location>
        <position position="799"/>
    </location>
    <ligand>
        <name>ATP</name>
        <dbReference type="ChEBI" id="CHEBI:30616"/>
    </ligand>
</feature>
<name>A0AA35KUG0_9SAUR</name>
<dbReference type="InterPro" id="IPR001757">
    <property type="entry name" value="P_typ_ATPase"/>
</dbReference>
<dbReference type="FunFam" id="3.40.1110.10:FF:000009">
    <property type="entry name" value="Phospholipid-transporting ATPase"/>
    <property type="match status" value="1"/>
</dbReference>
<evidence type="ECO:0000256" key="2">
    <source>
        <dbReference type="ARBA" id="ARBA00004477"/>
    </source>
</evidence>
<dbReference type="InterPro" id="IPR032630">
    <property type="entry name" value="P_typ_ATPase_c"/>
</dbReference>
<feature type="active site" description="4-aspartylphosphate intermediate" evidence="15">
    <location>
        <position position="457"/>
    </location>
</feature>
<comment type="subcellular location">
    <subcellularLocation>
        <location evidence="2">Endoplasmic reticulum membrane</location>
        <topology evidence="2">Multi-pass membrane protein</topology>
    </subcellularLocation>
    <subcellularLocation>
        <location evidence="18">Membrane</location>
        <topology evidence="18">Multi-pass membrane protein</topology>
    </subcellularLocation>
</comment>
<evidence type="ECO:0000256" key="4">
    <source>
        <dbReference type="ARBA" id="ARBA00022692"/>
    </source>
</evidence>
<protein>
    <recommendedName>
        <fullName evidence="18">Phospholipid-transporting ATPase</fullName>
        <ecNumber evidence="18">7.6.2.1</ecNumber>
    </recommendedName>
</protein>
<feature type="binding site" evidence="16">
    <location>
        <position position="733"/>
    </location>
    <ligand>
        <name>ATP</name>
        <dbReference type="ChEBI" id="CHEBI:30616"/>
    </ligand>
</feature>
<feature type="binding site" evidence="17">
    <location>
        <position position="459"/>
    </location>
    <ligand>
        <name>Mg(2+)</name>
        <dbReference type="ChEBI" id="CHEBI:18420"/>
    </ligand>
</feature>
<feature type="binding site" evidence="16">
    <location>
        <position position="459"/>
    </location>
    <ligand>
        <name>ATP</name>
        <dbReference type="ChEBI" id="CHEBI:30616"/>
    </ligand>
</feature>
<keyword evidence="8 16" id="KW-0067">ATP-binding</keyword>
<dbReference type="SUPFAM" id="SSF81665">
    <property type="entry name" value="Calcium ATPase, transmembrane domain M"/>
    <property type="match status" value="1"/>
</dbReference>
<dbReference type="FunFam" id="3.40.50.1000:FF:000023">
    <property type="entry name" value="Phospholipid-transporting ATPase"/>
    <property type="match status" value="1"/>
</dbReference>
<dbReference type="InterPro" id="IPR023298">
    <property type="entry name" value="ATPase_P-typ_TM_dom_sf"/>
</dbReference>
<evidence type="ECO:0000256" key="3">
    <source>
        <dbReference type="ARBA" id="ARBA00008109"/>
    </source>
</evidence>
<dbReference type="EMBL" id="OX395134">
    <property type="protein sequence ID" value="CAI5783841.1"/>
    <property type="molecule type" value="Genomic_DNA"/>
</dbReference>
<dbReference type="Pfam" id="PF16212">
    <property type="entry name" value="PhoLip_ATPase_C"/>
    <property type="match status" value="1"/>
</dbReference>
<evidence type="ECO:0000313" key="23">
    <source>
        <dbReference type="EMBL" id="CAI5783841.1"/>
    </source>
</evidence>
<dbReference type="SFLD" id="SFLDS00003">
    <property type="entry name" value="Haloacid_Dehalogenase"/>
    <property type="match status" value="1"/>
</dbReference>
<dbReference type="CDD" id="cd02073">
    <property type="entry name" value="P-type_ATPase_APLT_Dnf-like"/>
    <property type="match status" value="1"/>
</dbReference>
<dbReference type="Pfam" id="PF13246">
    <property type="entry name" value="Cation_ATPase"/>
    <property type="match status" value="1"/>
</dbReference>
<comment type="catalytic activity">
    <reaction evidence="14">
        <text>a beta-D-glucosyl-(1&lt;-&gt;1')-N-acylsphing-4-enine(out) + ATP + H2O = a beta-D-glucosyl-(1&lt;-&gt;1')-N-acylsphing-4-enine(in) + ADP + phosphate + H(+)</text>
        <dbReference type="Rhea" id="RHEA:66036"/>
        <dbReference type="ChEBI" id="CHEBI:15377"/>
        <dbReference type="ChEBI" id="CHEBI:15378"/>
        <dbReference type="ChEBI" id="CHEBI:22801"/>
        <dbReference type="ChEBI" id="CHEBI:30616"/>
        <dbReference type="ChEBI" id="CHEBI:43474"/>
        <dbReference type="ChEBI" id="CHEBI:456216"/>
    </reaction>
    <physiologicalReaction direction="left-to-right" evidence="14">
        <dbReference type="Rhea" id="RHEA:66037"/>
    </physiologicalReaction>
</comment>
<feature type="binding site" evidence="16">
    <location>
        <position position="1058"/>
    </location>
    <ligand>
        <name>ATP</name>
        <dbReference type="ChEBI" id="CHEBI:30616"/>
    </ligand>
</feature>
<keyword evidence="4 18" id="KW-0812">Transmembrane</keyword>
<keyword evidence="11 18" id="KW-1133">Transmembrane helix</keyword>
<feature type="transmembrane region" description="Helical" evidence="18">
    <location>
        <begin position="345"/>
        <end position="366"/>
    </location>
</feature>
<dbReference type="NCBIfam" id="TIGR01652">
    <property type="entry name" value="ATPase-Plipid"/>
    <property type="match status" value="2"/>
</dbReference>
<evidence type="ECO:0000259" key="22">
    <source>
        <dbReference type="Pfam" id="PF16212"/>
    </source>
</evidence>
<feature type="binding site" evidence="17">
    <location>
        <position position="457"/>
    </location>
    <ligand>
        <name>Mg(2+)</name>
        <dbReference type="ChEBI" id="CHEBI:18420"/>
    </ligand>
</feature>
<feature type="transmembrane region" description="Helical" evidence="18">
    <location>
        <begin position="122"/>
        <end position="141"/>
    </location>
</feature>
<feature type="binding site" evidence="16">
    <location>
        <position position="1035"/>
    </location>
    <ligand>
        <name>ATP</name>
        <dbReference type="ChEBI" id="CHEBI:30616"/>
    </ligand>
</feature>
<dbReference type="InterPro" id="IPR044492">
    <property type="entry name" value="P_typ_ATPase_HD_dom"/>
</dbReference>
<feature type="transmembrane region" description="Helical" evidence="18">
    <location>
        <begin position="1257"/>
        <end position="1278"/>
    </location>
</feature>
<evidence type="ECO:0000256" key="5">
    <source>
        <dbReference type="ARBA" id="ARBA00022723"/>
    </source>
</evidence>
<keyword evidence="5 17" id="KW-0479">Metal-binding</keyword>
<evidence type="ECO:0000256" key="20">
    <source>
        <dbReference type="SAM" id="SignalP"/>
    </source>
</evidence>
<dbReference type="SUPFAM" id="SSF56784">
    <property type="entry name" value="HAD-like"/>
    <property type="match status" value="1"/>
</dbReference>
<dbReference type="GO" id="GO:0045332">
    <property type="term" value="P:phospholipid translocation"/>
    <property type="evidence" value="ECO:0007669"/>
    <property type="project" value="TreeGrafter"/>
</dbReference>
<keyword evidence="10 18" id="KW-1278">Translocase</keyword>
<dbReference type="GO" id="GO:0005789">
    <property type="term" value="C:endoplasmic reticulum membrane"/>
    <property type="evidence" value="ECO:0007669"/>
    <property type="project" value="UniProtKB-SubCell"/>
</dbReference>
<evidence type="ECO:0000256" key="10">
    <source>
        <dbReference type="ARBA" id="ARBA00022967"/>
    </source>
</evidence>
<proteinExistence type="inferred from homology"/>
<feature type="transmembrane region" description="Helical" evidence="18">
    <location>
        <begin position="1227"/>
        <end position="1245"/>
    </location>
</feature>
<feature type="region of interest" description="Disordered" evidence="19">
    <location>
        <begin position="679"/>
        <end position="725"/>
    </location>
</feature>
<dbReference type="Gene3D" id="3.40.1110.10">
    <property type="entry name" value="Calcium-transporting ATPase, cytoplasmic domain N"/>
    <property type="match status" value="1"/>
</dbReference>
<evidence type="ECO:0000256" key="14">
    <source>
        <dbReference type="ARBA" id="ARBA00050913"/>
    </source>
</evidence>
<dbReference type="PANTHER" id="PTHR24092:SF84">
    <property type="entry name" value="PHOSPHOLIPID-TRANSPORTING ATPASE VD"/>
    <property type="match status" value="1"/>
</dbReference>
<feature type="binding site" evidence="16">
    <location>
        <position position="923"/>
    </location>
    <ligand>
        <name>ATP</name>
        <dbReference type="ChEBI" id="CHEBI:30616"/>
    </ligand>
</feature>
<dbReference type="Pfam" id="PF16209">
    <property type="entry name" value="PhoLip_ATPase_N"/>
    <property type="match status" value="1"/>
</dbReference>
<evidence type="ECO:0000256" key="15">
    <source>
        <dbReference type="PIRSR" id="PIRSR606539-1"/>
    </source>
</evidence>
<feature type="compositionally biased region" description="Basic and acidic residues" evidence="19">
    <location>
        <begin position="699"/>
        <end position="709"/>
    </location>
</feature>
<dbReference type="SUPFAM" id="SSF81660">
    <property type="entry name" value="Metal cation-transporting ATPase, ATP-binding domain N"/>
    <property type="match status" value="1"/>
</dbReference>
<dbReference type="InterPro" id="IPR018303">
    <property type="entry name" value="ATPase_P-typ_P_site"/>
</dbReference>
<feature type="domain" description="P-type ATPase N-terminal" evidence="21">
    <location>
        <begin position="85"/>
        <end position="146"/>
    </location>
</feature>
<feature type="binding site" evidence="16">
    <location>
        <position position="775"/>
    </location>
    <ligand>
        <name>ATP</name>
        <dbReference type="ChEBI" id="CHEBI:30616"/>
    </ligand>
</feature>
<dbReference type="Gene3D" id="2.70.150.10">
    <property type="entry name" value="Calcium-transporting ATPase, cytoplasmic transduction domain A"/>
    <property type="match status" value="1"/>
</dbReference>
<dbReference type="SFLD" id="SFLDG00002">
    <property type="entry name" value="C1.7:_P-type_atpase_like"/>
    <property type="match status" value="1"/>
</dbReference>
<feature type="domain" description="P-type ATPase C-terminal" evidence="22">
    <location>
        <begin position="1081"/>
        <end position="1326"/>
    </location>
</feature>
<feature type="transmembrane region" description="Helical" evidence="18">
    <location>
        <begin position="386"/>
        <end position="409"/>
    </location>
</feature>
<comment type="cofactor">
    <cofactor evidence="1 17">
        <name>Mg(2+)</name>
        <dbReference type="ChEBI" id="CHEBI:18420"/>
    </cofactor>
</comment>
<feature type="chain" id="PRO_5041357429" description="Phospholipid-transporting ATPase" evidence="20">
    <location>
        <begin position="20"/>
        <end position="1354"/>
    </location>
</feature>
<evidence type="ECO:0000256" key="1">
    <source>
        <dbReference type="ARBA" id="ARBA00001946"/>
    </source>
</evidence>
<feature type="binding site" evidence="17">
    <location>
        <position position="1055"/>
    </location>
    <ligand>
        <name>Mg(2+)</name>
        <dbReference type="ChEBI" id="CHEBI:18420"/>
    </ligand>
</feature>
<keyword evidence="24" id="KW-1185">Reference proteome</keyword>
<keyword evidence="12 18" id="KW-0472">Membrane</keyword>
<dbReference type="NCBIfam" id="TIGR01494">
    <property type="entry name" value="ATPase_P-type"/>
    <property type="match status" value="2"/>
</dbReference>
<keyword evidence="6 16" id="KW-0547">Nucleotide-binding</keyword>
<evidence type="ECO:0000256" key="19">
    <source>
        <dbReference type="SAM" id="MobiDB-lite"/>
    </source>
</evidence>
<dbReference type="InterPro" id="IPR023299">
    <property type="entry name" value="ATPase_P-typ_cyto_dom_N"/>
</dbReference>
<feature type="binding site" evidence="16">
    <location>
        <position position="925"/>
    </location>
    <ligand>
        <name>ATP</name>
        <dbReference type="ChEBI" id="CHEBI:30616"/>
    </ligand>
</feature>